<comment type="subunit">
    <text evidence="4 9">Homotrimer.</text>
</comment>
<evidence type="ECO:0000256" key="5">
    <source>
        <dbReference type="ARBA" id="ARBA00012579"/>
    </source>
</evidence>
<gene>
    <name evidence="9" type="primary">ispF</name>
    <name evidence="12" type="ORF">EYC87_04115</name>
</gene>
<dbReference type="Pfam" id="PF02542">
    <property type="entry name" value="YgbB"/>
    <property type="match status" value="1"/>
</dbReference>
<protein>
    <recommendedName>
        <fullName evidence="5 9">2-C-methyl-D-erythritol 2,4-cyclodiphosphate synthase</fullName>
        <shortName evidence="9">MECDP-synthase</shortName>
        <shortName evidence="9">MECPP-synthase</shortName>
        <shortName evidence="9">MECPS</shortName>
        <ecNumber evidence="5 9">4.6.1.12</ecNumber>
    </recommendedName>
</protein>
<reference evidence="12" key="1">
    <citation type="submission" date="2019-02" db="EMBL/GenBank/DDBJ databases">
        <authorList>
            <person name="Li S.-H."/>
        </authorList>
    </citation>
    <scope>NUCLEOTIDE SEQUENCE</scope>
    <source>
        <strain evidence="12">IMCC8485</strain>
    </source>
</reference>
<evidence type="ECO:0000256" key="6">
    <source>
        <dbReference type="ARBA" id="ARBA00022723"/>
    </source>
</evidence>
<dbReference type="PANTHER" id="PTHR43181">
    <property type="entry name" value="2-C-METHYL-D-ERYTHRITOL 2,4-CYCLODIPHOSPHATE SYNTHASE, CHLOROPLASTIC"/>
    <property type="match status" value="1"/>
</dbReference>
<feature type="binding site" evidence="9">
    <location>
        <position position="44"/>
    </location>
    <ligand>
        <name>a divalent metal cation</name>
        <dbReference type="ChEBI" id="CHEBI:60240"/>
    </ligand>
</feature>
<dbReference type="EMBL" id="SHNP01000001">
    <property type="protein sequence ID" value="MCX2972771.1"/>
    <property type="molecule type" value="Genomic_DNA"/>
</dbReference>
<dbReference type="CDD" id="cd00554">
    <property type="entry name" value="MECDP_synthase"/>
    <property type="match status" value="1"/>
</dbReference>
<comment type="cofactor">
    <cofactor evidence="9">
        <name>a divalent metal cation</name>
        <dbReference type="ChEBI" id="CHEBI:60240"/>
    </cofactor>
    <text evidence="9">Binds 1 divalent metal cation per subunit.</text>
</comment>
<feature type="binding site" evidence="9">
    <location>
        <begin position="36"/>
        <end position="37"/>
    </location>
    <ligand>
        <name>4-CDP-2-C-methyl-D-erythritol 2-phosphate</name>
        <dbReference type="ChEBI" id="CHEBI:57919"/>
    </ligand>
</feature>
<dbReference type="EC" id="4.6.1.12" evidence="5 9"/>
<accession>A0ABT3SS14</accession>
<keyword evidence="8 9" id="KW-0456">Lyase</keyword>
<evidence type="ECO:0000259" key="11">
    <source>
        <dbReference type="Pfam" id="PF02542"/>
    </source>
</evidence>
<dbReference type="InterPro" id="IPR003526">
    <property type="entry name" value="MECDP_synthase"/>
</dbReference>
<feature type="site" description="Transition state stabilizer" evidence="9">
    <location>
        <position position="135"/>
    </location>
</feature>
<comment type="caution">
    <text evidence="9">Lacks conserved residue(s) required for the propagation of feature annotation.</text>
</comment>
<dbReference type="HAMAP" id="MF_00107">
    <property type="entry name" value="IspF"/>
    <property type="match status" value="1"/>
</dbReference>
<feature type="binding site" evidence="9">
    <location>
        <begin position="134"/>
        <end position="137"/>
    </location>
    <ligand>
        <name>4-CDP-2-C-methyl-D-erythritol 2-phosphate</name>
        <dbReference type="ChEBI" id="CHEBI:57919"/>
    </ligand>
</feature>
<feature type="binding site" evidence="9">
    <location>
        <begin position="10"/>
        <end position="12"/>
    </location>
    <ligand>
        <name>4-CDP-2-C-methyl-D-erythritol 2-phosphate</name>
        <dbReference type="ChEBI" id="CHEBI:57919"/>
    </ligand>
</feature>
<evidence type="ECO:0000256" key="10">
    <source>
        <dbReference type="RuleBase" id="RU004395"/>
    </source>
</evidence>
<evidence type="ECO:0000256" key="8">
    <source>
        <dbReference type="ARBA" id="ARBA00023239"/>
    </source>
</evidence>
<dbReference type="Gene3D" id="3.30.1330.50">
    <property type="entry name" value="2-C-methyl-D-erythritol 2,4-cyclodiphosphate synthase"/>
    <property type="match status" value="1"/>
</dbReference>
<dbReference type="NCBIfam" id="TIGR00151">
    <property type="entry name" value="ispF"/>
    <property type="match status" value="1"/>
</dbReference>
<keyword evidence="6 9" id="KW-0479">Metal-binding</keyword>
<feature type="site" description="Transition state stabilizer" evidence="9">
    <location>
        <position position="36"/>
    </location>
</feature>
<dbReference type="PROSITE" id="PS01350">
    <property type="entry name" value="ISPF"/>
    <property type="match status" value="1"/>
</dbReference>
<evidence type="ECO:0000256" key="1">
    <source>
        <dbReference type="ARBA" id="ARBA00000200"/>
    </source>
</evidence>
<evidence type="ECO:0000256" key="3">
    <source>
        <dbReference type="ARBA" id="ARBA00008480"/>
    </source>
</evidence>
<feature type="binding site" evidence="9">
    <location>
        <begin position="63"/>
        <end position="67"/>
    </location>
    <ligand>
        <name>4-CDP-2-C-methyl-D-erythritol 2-phosphate</name>
        <dbReference type="ChEBI" id="CHEBI:57919"/>
    </ligand>
</feature>
<feature type="domain" description="2-C-methyl-D-erythritol 2,4-cyclodiphosphate synthase" evidence="11">
    <location>
        <begin position="3"/>
        <end position="156"/>
    </location>
</feature>
<evidence type="ECO:0000256" key="9">
    <source>
        <dbReference type="HAMAP-Rule" id="MF_00107"/>
    </source>
</evidence>
<organism evidence="12 13">
    <name type="scientific">Candidatus Seongchinamella marina</name>
    <dbReference type="NCBI Taxonomy" id="2518990"/>
    <lineage>
        <taxon>Bacteria</taxon>
        <taxon>Pseudomonadati</taxon>
        <taxon>Pseudomonadota</taxon>
        <taxon>Gammaproteobacteria</taxon>
        <taxon>Cellvibrionales</taxon>
        <taxon>Halieaceae</taxon>
        <taxon>Seongchinamella</taxon>
    </lineage>
</organism>
<comment type="function">
    <text evidence="9">Involved in the biosynthesis of isopentenyl diphosphate (IPP) and dimethylallyl diphosphate (DMAPP), two major building blocks of isoprenoid compounds. Catalyzes the conversion of 4-diphosphocytidyl-2-C-methyl-D-erythritol 2-phosphate (CDP-ME2P) to 2-C-methyl-D-erythritol 2,4-cyclodiphosphate (ME-CPP) with a corresponding release of cytidine 5-monophosphate (CMP).</text>
</comment>
<proteinExistence type="inferred from homology"/>
<feature type="binding site" evidence="9">
    <location>
        <position position="144"/>
    </location>
    <ligand>
        <name>4-CDP-2-C-methyl-D-erythritol 2-phosphate</name>
        <dbReference type="ChEBI" id="CHEBI:57919"/>
    </ligand>
</feature>
<comment type="caution">
    <text evidence="12">The sequence shown here is derived from an EMBL/GenBank/DDBJ whole genome shotgun (WGS) entry which is preliminary data.</text>
</comment>
<evidence type="ECO:0000313" key="12">
    <source>
        <dbReference type="EMBL" id="MCX2972771.1"/>
    </source>
</evidence>
<feature type="binding site" evidence="9">
    <location>
        <position position="10"/>
    </location>
    <ligand>
        <name>a divalent metal cation</name>
        <dbReference type="ChEBI" id="CHEBI:60240"/>
    </ligand>
</feature>
<dbReference type="SUPFAM" id="SSF69765">
    <property type="entry name" value="IpsF-like"/>
    <property type="match status" value="1"/>
</dbReference>
<keyword evidence="7 9" id="KW-0414">Isoprene biosynthesis</keyword>
<sequence length="161" mass="17149">MSVRVGHGYDVHRFEEGDAVVLGGVRIEHHRGLAAHSDGDVLIHAICDALLGAIAAGDIGRHFPDTDSANANIDSRILLRKVMQLVADKGYVLSNLDSTLIAQTPQMSPHIEQMRSNLAADLLLQVGQVNVKATTTEKLGFAGREEGIAAHAVVLLETNSA</sequence>
<dbReference type="InterPro" id="IPR020555">
    <property type="entry name" value="MECDP_synthase_CS"/>
</dbReference>
<evidence type="ECO:0000256" key="4">
    <source>
        <dbReference type="ARBA" id="ARBA00011233"/>
    </source>
</evidence>
<dbReference type="GO" id="GO:0008685">
    <property type="term" value="F:2-C-methyl-D-erythritol 2,4-cyclodiphosphate synthase activity"/>
    <property type="evidence" value="ECO:0007669"/>
    <property type="project" value="UniProtKB-EC"/>
</dbReference>
<dbReference type="RefSeq" id="WP_279251735.1">
    <property type="nucleotide sequence ID" value="NZ_SHNP01000001.1"/>
</dbReference>
<dbReference type="InterPro" id="IPR036571">
    <property type="entry name" value="MECDP_synthase_sf"/>
</dbReference>
<dbReference type="Proteomes" id="UP001143307">
    <property type="component" value="Unassembled WGS sequence"/>
</dbReference>
<feature type="binding site" evidence="9">
    <location>
        <position position="12"/>
    </location>
    <ligand>
        <name>a divalent metal cation</name>
        <dbReference type="ChEBI" id="CHEBI:60240"/>
    </ligand>
</feature>
<evidence type="ECO:0000256" key="7">
    <source>
        <dbReference type="ARBA" id="ARBA00023229"/>
    </source>
</evidence>
<evidence type="ECO:0000313" key="13">
    <source>
        <dbReference type="Proteomes" id="UP001143307"/>
    </source>
</evidence>
<keyword evidence="13" id="KW-1185">Reference proteome</keyword>
<feature type="binding site" evidence="9">
    <location>
        <begin position="58"/>
        <end position="60"/>
    </location>
    <ligand>
        <name>4-CDP-2-C-methyl-D-erythritol 2-phosphate</name>
        <dbReference type="ChEBI" id="CHEBI:57919"/>
    </ligand>
</feature>
<evidence type="ECO:0000256" key="2">
    <source>
        <dbReference type="ARBA" id="ARBA00004709"/>
    </source>
</evidence>
<comment type="pathway">
    <text evidence="2 9">Isoprenoid biosynthesis; isopentenyl diphosphate biosynthesis via DXP pathway; isopentenyl diphosphate from 1-deoxy-D-xylulose 5-phosphate: step 4/6.</text>
</comment>
<dbReference type="PANTHER" id="PTHR43181:SF1">
    <property type="entry name" value="2-C-METHYL-D-ERYTHRITOL 2,4-CYCLODIPHOSPHATE SYNTHASE, CHLOROPLASTIC"/>
    <property type="match status" value="1"/>
</dbReference>
<comment type="catalytic activity">
    <reaction evidence="1 9 10">
        <text>4-CDP-2-C-methyl-D-erythritol 2-phosphate = 2-C-methyl-D-erythritol 2,4-cyclic diphosphate + CMP</text>
        <dbReference type="Rhea" id="RHEA:23864"/>
        <dbReference type="ChEBI" id="CHEBI:57919"/>
        <dbReference type="ChEBI" id="CHEBI:58483"/>
        <dbReference type="ChEBI" id="CHEBI:60377"/>
        <dbReference type="EC" id="4.6.1.12"/>
    </reaction>
</comment>
<feature type="binding site" evidence="9">
    <location>
        <position position="141"/>
    </location>
    <ligand>
        <name>4-CDP-2-C-methyl-D-erythritol 2-phosphate</name>
        <dbReference type="ChEBI" id="CHEBI:57919"/>
    </ligand>
</feature>
<comment type="similarity">
    <text evidence="3 9 10">Belongs to the IspF family.</text>
</comment>
<name>A0ABT3SS14_9GAMM</name>